<dbReference type="EMBL" id="JAACXV010012280">
    <property type="protein sequence ID" value="KAF7274729.1"/>
    <property type="molecule type" value="Genomic_DNA"/>
</dbReference>
<protein>
    <submittedName>
        <fullName evidence="2">Uncharacterized protein</fullName>
    </submittedName>
</protein>
<gene>
    <name evidence="2" type="ORF">GWI33_012600</name>
</gene>
<evidence type="ECO:0000313" key="3">
    <source>
        <dbReference type="Proteomes" id="UP000625711"/>
    </source>
</evidence>
<dbReference type="Proteomes" id="UP000625711">
    <property type="component" value="Unassembled WGS sequence"/>
</dbReference>
<organism evidence="2 3">
    <name type="scientific">Rhynchophorus ferrugineus</name>
    <name type="common">Red palm weevil</name>
    <name type="synonym">Curculio ferrugineus</name>
    <dbReference type="NCBI Taxonomy" id="354439"/>
    <lineage>
        <taxon>Eukaryota</taxon>
        <taxon>Metazoa</taxon>
        <taxon>Ecdysozoa</taxon>
        <taxon>Arthropoda</taxon>
        <taxon>Hexapoda</taxon>
        <taxon>Insecta</taxon>
        <taxon>Pterygota</taxon>
        <taxon>Neoptera</taxon>
        <taxon>Endopterygota</taxon>
        <taxon>Coleoptera</taxon>
        <taxon>Polyphaga</taxon>
        <taxon>Cucujiformia</taxon>
        <taxon>Curculionidae</taxon>
        <taxon>Dryophthorinae</taxon>
        <taxon>Rhynchophorus</taxon>
    </lineage>
</organism>
<keyword evidence="1" id="KW-1133">Transmembrane helix</keyword>
<keyword evidence="3" id="KW-1185">Reference proteome</keyword>
<name>A0A834I814_RHYFE</name>
<feature type="transmembrane region" description="Helical" evidence="1">
    <location>
        <begin position="88"/>
        <end position="110"/>
    </location>
</feature>
<evidence type="ECO:0000313" key="2">
    <source>
        <dbReference type="EMBL" id="KAF7274729.1"/>
    </source>
</evidence>
<sequence length="114" mass="13042">MMFFSGFNRQKSPIDVSAAFWTSWGSQGITTPYVTIMSSHLYGLSALLARVNMDLGVGHVEFQSDWVPNRAPEAPHSPYFISVIKARIYILLIFYDTGHLLFLFRVFFLLKSYP</sequence>
<reference evidence="2" key="1">
    <citation type="submission" date="2020-08" db="EMBL/GenBank/DDBJ databases">
        <title>Genome sequencing and assembly of the red palm weevil Rhynchophorus ferrugineus.</title>
        <authorList>
            <person name="Dias G.B."/>
            <person name="Bergman C.M."/>
            <person name="Manee M."/>
        </authorList>
    </citation>
    <scope>NUCLEOTIDE SEQUENCE</scope>
    <source>
        <strain evidence="2">AA-2017</strain>
        <tissue evidence="2">Whole larva</tissue>
    </source>
</reference>
<proteinExistence type="predicted"/>
<keyword evidence="1" id="KW-0812">Transmembrane</keyword>
<keyword evidence="1" id="KW-0472">Membrane</keyword>
<comment type="caution">
    <text evidence="2">The sequence shown here is derived from an EMBL/GenBank/DDBJ whole genome shotgun (WGS) entry which is preliminary data.</text>
</comment>
<evidence type="ECO:0000256" key="1">
    <source>
        <dbReference type="SAM" id="Phobius"/>
    </source>
</evidence>
<accession>A0A834I814</accession>
<dbReference type="AlphaFoldDB" id="A0A834I814"/>